<dbReference type="EMBL" id="POUA01000672">
    <property type="protein sequence ID" value="PZG18207.1"/>
    <property type="molecule type" value="Genomic_DNA"/>
</dbReference>
<comment type="caution">
    <text evidence="2">The sequence shown here is derived from an EMBL/GenBank/DDBJ whole genome shotgun (WGS) entry which is preliminary data.</text>
</comment>
<keyword evidence="3" id="KW-1185">Reference proteome</keyword>
<keyword evidence="1" id="KW-0812">Transmembrane</keyword>
<accession>A0A2W2F9D9</accession>
<protein>
    <submittedName>
        <fullName evidence="2">Uncharacterized protein</fullName>
    </submittedName>
</protein>
<name>A0A2W2F9D9_9ACTN</name>
<feature type="transmembrane region" description="Helical" evidence="1">
    <location>
        <begin position="20"/>
        <end position="43"/>
    </location>
</feature>
<organism evidence="2 3">
    <name type="scientific">Spongiactinospora gelatinilytica</name>
    <dbReference type="NCBI Taxonomy" id="2666298"/>
    <lineage>
        <taxon>Bacteria</taxon>
        <taxon>Bacillati</taxon>
        <taxon>Actinomycetota</taxon>
        <taxon>Actinomycetes</taxon>
        <taxon>Streptosporangiales</taxon>
        <taxon>Streptosporangiaceae</taxon>
        <taxon>Spongiactinospora</taxon>
    </lineage>
</organism>
<sequence>MASSVEGVASPVGPLGRPGGASFAIASSAMPSFTLLPLFTLIARVAGRGLAGLGLLAAGWLLAVLFGLLGAAPASADTSVYGETEGGTETSYALGVMADLN</sequence>
<gene>
    <name evidence="2" type="ORF">C1I98_38435</name>
</gene>
<evidence type="ECO:0000313" key="2">
    <source>
        <dbReference type="EMBL" id="PZG18207.1"/>
    </source>
</evidence>
<proteinExistence type="predicted"/>
<dbReference type="AlphaFoldDB" id="A0A2W2F9D9"/>
<evidence type="ECO:0000313" key="3">
    <source>
        <dbReference type="Proteomes" id="UP000248544"/>
    </source>
</evidence>
<evidence type="ECO:0000256" key="1">
    <source>
        <dbReference type="SAM" id="Phobius"/>
    </source>
</evidence>
<keyword evidence="1" id="KW-0472">Membrane</keyword>
<reference evidence="2 3" key="1">
    <citation type="submission" date="2018-01" db="EMBL/GenBank/DDBJ databases">
        <title>Draft genome sequence of Sphaerisporangium sp. 7K107.</title>
        <authorList>
            <person name="Sahin N."/>
            <person name="Saygin H."/>
            <person name="Ay H."/>
        </authorList>
    </citation>
    <scope>NUCLEOTIDE SEQUENCE [LARGE SCALE GENOMIC DNA]</scope>
    <source>
        <strain evidence="2 3">7K107</strain>
    </source>
</reference>
<feature type="transmembrane region" description="Helical" evidence="1">
    <location>
        <begin position="50"/>
        <end position="72"/>
    </location>
</feature>
<dbReference type="Proteomes" id="UP000248544">
    <property type="component" value="Unassembled WGS sequence"/>
</dbReference>
<keyword evidence="1" id="KW-1133">Transmembrane helix</keyword>
<feature type="non-terminal residue" evidence="2">
    <location>
        <position position="101"/>
    </location>
</feature>